<protein>
    <submittedName>
        <fullName evidence="1">Uncharacterized protein</fullName>
    </submittedName>
</protein>
<proteinExistence type="predicted"/>
<comment type="caution">
    <text evidence="1">The sequence shown here is derived from an EMBL/GenBank/DDBJ whole genome shotgun (WGS) entry which is preliminary data.</text>
</comment>
<evidence type="ECO:0000313" key="1">
    <source>
        <dbReference type="EMBL" id="KKN59532.1"/>
    </source>
</evidence>
<organism evidence="1">
    <name type="scientific">marine sediment metagenome</name>
    <dbReference type="NCBI Taxonomy" id="412755"/>
    <lineage>
        <taxon>unclassified sequences</taxon>
        <taxon>metagenomes</taxon>
        <taxon>ecological metagenomes</taxon>
    </lineage>
</organism>
<sequence>MKIEKAIETLVIENRRPWNHSGSDLRGAVKLGLEALKRIRDMRISPCTTSDEILAGETDD</sequence>
<accession>A0A0F9SB83</accession>
<reference evidence="1" key="1">
    <citation type="journal article" date="2015" name="Nature">
        <title>Complex archaea that bridge the gap between prokaryotes and eukaryotes.</title>
        <authorList>
            <person name="Spang A."/>
            <person name="Saw J.H."/>
            <person name="Jorgensen S.L."/>
            <person name="Zaremba-Niedzwiedzka K."/>
            <person name="Martijn J."/>
            <person name="Lind A.E."/>
            <person name="van Eijk R."/>
            <person name="Schleper C."/>
            <person name="Guy L."/>
            <person name="Ettema T.J."/>
        </authorList>
    </citation>
    <scope>NUCLEOTIDE SEQUENCE</scope>
</reference>
<name>A0A0F9SB83_9ZZZZ</name>
<dbReference type="AlphaFoldDB" id="A0A0F9SB83"/>
<gene>
    <name evidence="1" type="ORF">LCGC14_0541460</name>
</gene>
<dbReference type="EMBL" id="LAZR01000724">
    <property type="protein sequence ID" value="KKN59532.1"/>
    <property type="molecule type" value="Genomic_DNA"/>
</dbReference>